<dbReference type="PANTHER" id="PTHR21485:SF3">
    <property type="entry name" value="N-ACYLNEURAMINATE CYTIDYLYLTRANSFERASE"/>
    <property type="match status" value="1"/>
</dbReference>
<dbReference type="GO" id="GO:0008781">
    <property type="term" value="F:N-acylneuraminate cytidylyltransferase activity"/>
    <property type="evidence" value="ECO:0007669"/>
    <property type="project" value="TreeGrafter"/>
</dbReference>
<dbReference type="InterPro" id="IPR025877">
    <property type="entry name" value="MobA-like_NTP_Trfase"/>
</dbReference>
<protein>
    <submittedName>
        <fullName evidence="3">Cytidine 5'monophosphate N-acetylneuraminic acid synthetase</fullName>
    </submittedName>
</protein>
<sequence length="544" mass="60982">MSDTRRCVVIPAVKKNAVIPDQLVKRLAGVTLIQRAIDTAKALAPGDDIVVVTDSQEIALICERNGVRHVCNPGLHLATLDIVRELRGVLEDLARSYGHIVIYRASCPLLTADDIEDAYATFLREGADCLVTVKSVRHRVWEKRNGGLDALLSQDETEPSIYVESKALVMLDASALTRGEVRKVVPYFLNDRAIEINSYQDWWICEKLLCRKHIVFVVAGYPAIGMGHIFRALMLAHEVADHRITFLCTRESELAASNIAARDYRTRVQQGDDLAADVLSLRPDLVINDILNTDADYVGRLREAGVRVVNFEDEGPGAHLADLVVNALYEEKVDDPRFLHGHRFFCLRDEFVNGVRNDYRDPVRCVLVTFGGTDHSDFSRGTLDAIEPLCRERGITIRLVAGPGYAHKDAMQEHVERLGSPLVEFTYATNVMSRMMEGADLAICSAGRTVYELAHMRVPAIVMAHHEREGRHTFARGRNGFAYLGVMEHFDGAKLTRVFTQLLDAGNRRRLFDRQARFDFIRNKADVVRRITALLDDTPAPENA</sequence>
<dbReference type="InterPro" id="IPR050793">
    <property type="entry name" value="CMP-NeuNAc_synthase"/>
</dbReference>
<accession>A0A0H3ABD5</accession>
<dbReference type="PANTHER" id="PTHR21485">
    <property type="entry name" value="HAD SUPERFAMILY MEMBERS CMAS AND KDSC"/>
    <property type="match status" value="1"/>
</dbReference>
<dbReference type="Pfam" id="PF04101">
    <property type="entry name" value="Glyco_tran_28_C"/>
    <property type="match status" value="1"/>
</dbReference>
<dbReference type="RefSeq" id="WP_010937658.1">
    <property type="nucleotide sequence ID" value="NC_008751.1"/>
</dbReference>
<evidence type="ECO:0000313" key="3">
    <source>
        <dbReference type="EMBL" id="ABM29645.1"/>
    </source>
</evidence>
<dbReference type="KEGG" id="dvl:Dvul_2633"/>
<dbReference type="Gene3D" id="3.40.50.2000">
    <property type="entry name" value="Glycogen Phosphorylase B"/>
    <property type="match status" value="1"/>
</dbReference>
<dbReference type="AlphaFoldDB" id="A0A0H3ABD5"/>
<dbReference type="Proteomes" id="UP000009173">
    <property type="component" value="Chromosome"/>
</dbReference>
<gene>
    <name evidence="3" type="ordered locus">Dvul_2633</name>
</gene>
<dbReference type="InterPro" id="IPR029044">
    <property type="entry name" value="Nucleotide-diphossugar_trans"/>
</dbReference>
<dbReference type="Gene3D" id="3.40.50.11190">
    <property type="match status" value="1"/>
</dbReference>
<evidence type="ECO:0000313" key="4">
    <source>
        <dbReference type="Proteomes" id="UP000009173"/>
    </source>
</evidence>
<dbReference type="EMBL" id="CP000527">
    <property type="protein sequence ID" value="ABM29645.1"/>
    <property type="molecule type" value="Genomic_DNA"/>
</dbReference>
<evidence type="ECO:0000259" key="2">
    <source>
        <dbReference type="Pfam" id="PF12804"/>
    </source>
</evidence>
<dbReference type="Gene3D" id="3.90.550.10">
    <property type="entry name" value="Spore Coat Polysaccharide Biosynthesis Protein SpsA, Chain A"/>
    <property type="match status" value="1"/>
</dbReference>
<dbReference type="SMR" id="A0A0H3ABD5"/>
<dbReference type="SUPFAM" id="SSF53448">
    <property type="entry name" value="Nucleotide-diphospho-sugar transferases"/>
    <property type="match status" value="1"/>
</dbReference>
<dbReference type="HOGENOM" id="CLU_503149_0_0_7"/>
<feature type="domain" description="MobA-like NTP transferase" evidence="2">
    <location>
        <begin position="26"/>
        <end position="157"/>
    </location>
</feature>
<organism evidence="3 4">
    <name type="scientific">Nitratidesulfovibrio vulgaris (strain DP4)</name>
    <name type="common">Desulfovibrio vulgaris</name>
    <dbReference type="NCBI Taxonomy" id="391774"/>
    <lineage>
        <taxon>Bacteria</taxon>
        <taxon>Pseudomonadati</taxon>
        <taxon>Thermodesulfobacteriota</taxon>
        <taxon>Desulfovibrionia</taxon>
        <taxon>Desulfovibrionales</taxon>
        <taxon>Desulfovibrionaceae</taxon>
        <taxon>Nitratidesulfovibrio</taxon>
    </lineage>
</organism>
<dbReference type="CDD" id="cd03785">
    <property type="entry name" value="GT28_MurG"/>
    <property type="match status" value="1"/>
</dbReference>
<dbReference type="GO" id="GO:0016758">
    <property type="term" value="F:hexosyltransferase activity"/>
    <property type="evidence" value="ECO:0007669"/>
    <property type="project" value="InterPro"/>
</dbReference>
<dbReference type="SUPFAM" id="SSF53756">
    <property type="entry name" value="UDP-Glycosyltransferase/glycogen phosphorylase"/>
    <property type="match status" value="1"/>
</dbReference>
<evidence type="ECO:0000259" key="1">
    <source>
        <dbReference type="Pfam" id="PF04101"/>
    </source>
</evidence>
<name>A0A0H3ABD5_NITV4</name>
<dbReference type="InterPro" id="IPR007235">
    <property type="entry name" value="Glyco_trans_28_C"/>
</dbReference>
<reference evidence="4" key="1">
    <citation type="journal article" date="2009" name="Environ. Microbiol.">
        <title>Contribution of mobile genetic elements to Desulfovibrio vulgaris genome plasticity.</title>
        <authorList>
            <person name="Walker C.B."/>
            <person name="Stolyar S."/>
            <person name="Chivian D."/>
            <person name="Pinel N."/>
            <person name="Gabster J.A."/>
            <person name="Dehal P.S."/>
            <person name="He Z."/>
            <person name="Yang Z.K."/>
            <person name="Yen H.C."/>
            <person name="Zhou J."/>
            <person name="Wall J.D."/>
            <person name="Hazen T.C."/>
            <person name="Arkin A.P."/>
            <person name="Stahl D.A."/>
        </authorList>
    </citation>
    <scope>NUCLEOTIDE SEQUENCE [LARGE SCALE GENOMIC DNA]</scope>
    <source>
        <strain evidence="4">DP4</strain>
    </source>
</reference>
<feature type="domain" description="Glycosyl transferase family 28 C-terminal" evidence="1">
    <location>
        <begin position="367"/>
        <end position="467"/>
    </location>
</feature>
<dbReference type="Pfam" id="PF12804">
    <property type="entry name" value="NTP_transf_3"/>
    <property type="match status" value="1"/>
</dbReference>
<proteinExistence type="predicted"/>